<dbReference type="AlphaFoldDB" id="Q4J7Q4"/>
<reference evidence="2 3" key="1">
    <citation type="journal article" date="2005" name="J. Bacteriol.">
        <title>The genome of Sulfolobus acidocaldarius, a model organism of the Crenarchaeota.</title>
        <authorList>
            <person name="Chen L."/>
            <person name="Brugger K."/>
            <person name="Skovgaard M."/>
            <person name="Redder P."/>
            <person name="She Q."/>
            <person name="Torarinsson E."/>
            <person name="Greve B."/>
            <person name="Awayez M."/>
            <person name="Zibat A."/>
            <person name="Klenk H.-P."/>
            <person name="Garrett R.A."/>
        </authorList>
    </citation>
    <scope>NUCLEOTIDE SEQUENCE [LARGE SCALE GENOMIC DNA]</scope>
    <source>
        <strain evidence="3">ATCC 33909 / DSM 639 / JCM 8929 / NBRC 15157 / NCIMB 11770</strain>
    </source>
</reference>
<accession>Q4J7Q4</accession>
<evidence type="ECO:0000256" key="1">
    <source>
        <dbReference type="SAM" id="Phobius"/>
    </source>
</evidence>
<protein>
    <submittedName>
        <fullName evidence="2">Uncharacterized protein</fullName>
    </submittedName>
</protein>
<sequence>MTRLIDIVKSNPKILLYLLLPAYVPIFLTVIAIIEALTAVPHLSEVTPLLIITPIITVFFVPAIAFSLYPNLPLEVVRTGRDLVLRGVWRKYVLKDFELLGEEMPILPQKYLILGPHFDPFGAVNKNLKYPTWMRLNVENYGEVMVFTAYDCGKWYLVKGKGGRDGEEYAFICTKEFWVS</sequence>
<dbReference type="KEGG" id="sai:Saci_1871"/>
<keyword evidence="3" id="KW-1185">Reference proteome</keyword>
<organism evidence="2 3">
    <name type="scientific">Sulfolobus acidocaldarius (strain ATCC 33909 / DSM 639 / JCM 8929 / NBRC 15157 / NCIMB 11770)</name>
    <dbReference type="NCBI Taxonomy" id="330779"/>
    <lineage>
        <taxon>Archaea</taxon>
        <taxon>Thermoproteota</taxon>
        <taxon>Thermoprotei</taxon>
        <taxon>Sulfolobales</taxon>
        <taxon>Sulfolobaceae</taxon>
        <taxon>Sulfolobus</taxon>
    </lineage>
</organism>
<dbReference type="Proteomes" id="UP000001018">
    <property type="component" value="Chromosome"/>
</dbReference>
<dbReference type="RefSeq" id="WP_011278678.1">
    <property type="nucleotide sequence ID" value="NC_007181.1"/>
</dbReference>
<feature type="transmembrane region" description="Helical" evidence="1">
    <location>
        <begin position="14"/>
        <end position="34"/>
    </location>
</feature>
<dbReference type="EMBL" id="CP000077">
    <property type="protein sequence ID" value="AAY81176.1"/>
    <property type="molecule type" value="Genomic_DNA"/>
</dbReference>
<feature type="transmembrane region" description="Helical" evidence="1">
    <location>
        <begin position="46"/>
        <end position="69"/>
    </location>
</feature>
<evidence type="ECO:0000313" key="3">
    <source>
        <dbReference type="Proteomes" id="UP000001018"/>
    </source>
</evidence>
<dbReference type="HOGENOM" id="CLU_1792211_0_0_2"/>
<gene>
    <name evidence="2" type="ordered locus">Saci_1871</name>
</gene>
<dbReference type="PATRIC" id="fig|330779.12.peg.1824"/>
<keyword evidence="1" id="KW-1133">Transmembrane helix</keyword>
<name>Q4J7Q4_SULAC</name>
<evidence type="ECO:0000313" key="2">
    <source>
        <dbReference type="EMBL" id="AAY81176.1"/>
    </source>
</evidence>
<dbReference type="GeneID" id="14552372"/>
<keyword evidence="1" id="KW-0472">Membrane</keyword>
<proteinExistence type="predicted"/>
<keyword evidence="1" id="KW-0812">Transmembrane</keyword>